<dbReference type="AlphaFoldDB" id="A0A183A6F4"/>
<dbReference type="InterPro" id="IPR016024">
    <property type="entry name" value="ARM-type_fold"/>
</dbReference>
<dbReference type="Gene3D" id="1.25.10.10">
    <property type="entry name" value="Leucine-rich Repeat Variant"/>
    <property type="match status" value="1"/>
</dbReference>
<reference evidence="1 2" key="2">
    <citation type="submission" date="2018-11" db="EMBL/GenBank/DDBJ databases">
        <authorList>
            <consortium name="Pathogen Informatics"/>
        </authorList>
    </citation>
    <scope>NUCLEOTIDE SEQUENCE [LARGE SCALE GENOMIC DNA]</scope>
    <source>
        <strain evidence="1 2">Egypt</strain>
    </source>
</reference>
<accession>A0A183A6F4</accession>
<dbReference type="EMBL" id="UZAN01039682">
    <property type="protein sequence ID" value="VDP66743.1"/>
    <property type="molecule type" value="Genomic_DNA"/>
</dbReference>
<evidence type="ECO:0000313" key="1">
    <source>
        <dbReference type="EMBL" id="VDP66743.1"/>
    </source>
</evidence>
<sequence length="809" mass="92305">MFGTCKYFEDRCQTEDQLSVAIDNSKKQNSSLFKEYYGKKSSFGSPGEVNILPQVIKEHDTTNLLHKKTKHPTNGAKLKETVRENLQSEIIWTEQMSNTGKNNDISISDSVPYKQLNSGGEPIVATEISTCLRPMNKLELRNKLTLLVLRWAAASGIYVEKLKRYTFSDSQRRLESTKEEERLRAIIGLLMHLQYIENYVEDEITVRLRRIVEDDLWKPRMAAALVLIVLHKANYDSNKLLLNVLLKHQSSNKLAMNANRTLRVEQIDCWIAATALGVSGYYHQAVYNYLFKLLFSRSKQVISHKKRTTNFNNIDEKCAGAMQSDQKKQPNAYLTHVARFEQLQQVSHNAFLTKLAGFVETHIIVQFVKEHTQAQAETVTRLSHRDWRARILACWLLRLSGTDLQSNQSARKHLQTIALLDSQPLLRMASYDALAGCTKSSKESDYLLGSQPSRIVCTNCHPTLGTDVDLSITQTKYTSLRTVEALYKLTAEARKPENKITILAAALCNPSSLIRKTACHLAELSSDVANQFFIRRLLGVIKQDQNIEVKTSAILALKTITPKFIENHYCSSSILEHIHQSLRNAIRDELNSDVRFELLELFLYLIAQGIIIEETNEDKIGRNIDELLDKSEAVVDERLGVSNFRVASTKPDQWVPEIELLGMETENYASAEQQCVLNPSPTAQSDDTDGISDAYLSTLNTEYRLDVDDKKPVHFELTRTYELLKMFEHSDPCPKIRRMLSTRLDAIFTKLLDEVNRKNGSSQKLTFGGDRDRIKHLVNELGSNCLKMYSDLMLPKESFYQKYSEFIKI</sequence>
<gene>
    <name evidence="1" type="ORF">ECPE_LOCUS2539</name>
</gene>
<keyword evidence="2" id="KW-1185">Reference proteome</keyword>
<organism evidence="3">
    <name type="scientific">Echinostoma caproni</name>
    <dbReference type="NCBI Taxonomy" id="27848"/>
    <lineage>
        <taxon>Eukaryota</taxon>
        <taxon>Metazoa</taxon>
        <taxon>Spiralia</taxon>
        <taxon>Lophotrochozoa</taxon>
        <taxon>Platyhelminthes</taxon>
        <taxon>Trematoda</taxon>
        <taxon>Digenea</taxon>
        <taxon>Plagiorchiida</taxon>
        <taxon>Echinostomata</taxon>
        <taxon>Echinostomatoidea</taxon>
        <taxon>Echinostomatidae</taxon>
        <taxon>Echinostoma</taxon>
    </lineage>
</organism>
<evidence type="ECO:0000313" key="2">
    <source>
        <dbReference type="Proteomes" id="UP000272942"/>
    </source>
</evidence>
<protein>
    <submittedName>
        <fullName evidence="3">HEAT repeat-containing protein 6</fullName>
    </submittedName>
</protein>
<dbReference type="SUPFAM" id="SSF48371">
    <property type="entry name" value="ARM repeat"/>
    <property type="match status" value="1"/>
</dbReference>
<reference evidence="3" key="1">
    <citation type="submission" date="2016-06" db="UniProtKB">
        <authorList>
            <consortium name="WormBaseParasite"/>
        </authorList>
    </citation>
    <scope>IDENTIFICATION</scope>
</reference>
<dbReference type="Proteomes" id="UP000272942">
    <property type="component" value="Unassembled WGS sequence"/>
</dbReference>
<dbReference type="InterPro" id="IPR011989">
    <property type="entry name" value="ARM-like"/>
</dbReference>
<name>A0A183A6F4_9TREM</name>
<evidence type="ECO:0000313" key="3">
    <source>
        <dbReference type="WBParaSite" id="ECPE_0000253901-mRNA-1"/>
    </source>
</evidence>
<dbReference type="WBParaSite" id="ECPE_0000253901-mRNA-1">
    <property type="protein sequence ID" value="ECPE_0000253901-mRNA-1"/>
    <property type="gene ID" value="ECPE_0000253901"/>
</dbReference>
<dbReference type="OrthoDB" id="6246568at2759"/>
<proteinExistence type="predicted"/>